<evidence type="ECO:0000313" key="3">
    <source>
        <dbReference type="Proteomes" id="UP000655366"/>
    </source>
</evidence>
<dbReference type="AlphaFoldDB" id="A0A931G5X2"/>
<organism evidence="2 3">
    <name type="scientific">Arthrobacter terrae</name>
    <dbReference type="NCBI Taxonomy" id="2935737"/>
    <lineage>
        <taxon>Bacteria</taxon>
        <taxon>Bacillati</taxon>
        <taxon>Actinomycetota</taxon>
        <taxon>Actinomycetes</taxon>
        <taxon>Micrococcales</taxon>
        <taxon>Micrococcaceae</taxon>
        <taxon>Arthrobacter</taxon>
    </lineage>
</organism>
<accession>A0A931G5X2</accession>
<dbReference type="Pfam" id="PF13460">
    <property type="entry name" value="NAD_binding_10"/>
    <property type="match status" value="1"/>
</dbReference>
<keyword evidence="3" id="KW-1185">Reference proteome</keyword>
<evidence type="ECO:0000313" key="2">
    <source>
        <dbReference type="EMBL" id="MBG0741326.1"/>
    </source>
</evidence>
<feature type="domain" description="NAD(P)-binding" evidence="1">
    <location>
        <begin position="8"/>
        <end position="185"/>
    </location>
</feature>
<name>A0A931G5X2_9MICC</name>
<evidence type="ECO:0000259" key="1">
    <source>
        <dbReference type="Pfam" id="PF13460"/>
    </source>
</evidence>
<dbReference type="InterPro" id="IPR051207">
    <property type="entry name" value="ComplexI_NDUFA9_subunit"/>
</dbReference>
<reference evidence="2 3" key="1">
    <citation type="submission" date="2020-11" db="EMBL/GenBank/DDBJ databases">
        <title>Arthrobacter antarcticus sp. nov., isolated from Antarctic Soil.</title>
        <authorList>
            <person name="Li J."/>
        </authorList>
    </citation>
    <scope>NUCLEOTIDE SEQUENCE [LARGE SCALE GENOMIC DNA]</scope>
    <source>
        <strain evidence="2 3">Z1-20</strain>
    </source>
</reference>
<dbReference type="Gene3D" id="3.40.50.720">
    <property type="entry name" value="NAD(P)-binding Rossmann-like Domain"/>
    <property type="match status" value="1"/>
</dbReference>
<proteinExistence type="predicted"/>
<dbReference type="Proteomes" id="UP000655366">
    <property type="component" value="Unassembled WGS sequence"/>
</dbReference>
<gene>
    <name evidence="2" type="ORF">IV500_18330</name>
</gene>
<protein>
    <submittedName>
        <fullName evidence="2">NAD(P)H-binding protein</fullName>
    </submittedName>
</protein>
<sequence>MATIAVAGGTGRAGRMVVAEALRRGLEVRSISRHRPSPDSPKSISDAEYVTADISSGQGLCEALAGADLLIETLDAKSGAALKVLPATSGRLLRTAAAAGIHRAVLLSIANAGQADYGYYKVQAARARQYQRAALPTAVVAATQFHDLVAGIFSSGARYGLIPVIRGVSFQPIATADVARALVDAAMESAPGSAELHGTRIIGGPEVLTMRQLVGQWKTATGRKGMTTPLPLPGSLGRFLRQGGNLVPEHAAGTITFSQWLESRAD</sequence>
<dbReference type="InterPro" id="IPR036291">
    <property type="entry name" value="NAD(P)-bd_dom_sf"/>
</dbReference>
<comment type="caution">
    <text evidence="2">The sequence shown here is derived from an EMBL/GenBank/DDBJ whole genome shotgun (WGS) entry which is preliminary data.</text>
</comment>
<dbReference type="PANTHER" id="PTHR12126:SF11">
    <property type="entry name" value="NADH DEHYDROGENASE [UBIQUINONE] 1 ALPHA SUBCOMPLEX SUBUNIT 9, MITOCHONDRIAL"/>
    <property type="match status" value="1"/>
</dbReference>
<dbReference type="PANTHER" id="PTHR12126">
    <property type="entry name" value="NADH-UBIQUINONE OXIDOREDUCTASE 39 KDA SUBUNIT-RELATED"/>
    <property type="match status" value="1"/>
</dbReference>
<dbReference type="InterPro" id="IPR016040">
    <property type="entry name" value="NAD(P)-bd_dom"/>
</dbReference>
<dbReference type="RefSeq" id="WP_196398261.1">
    <property type="nucleotide sequence ID" value="NZ_JADNYM010000028.1"/>
</dbReference>
<dbReference type="SUPFAM" id="SSF51735">
    <property type="entry name" value="NAD(P)-binding Rossmann-fold domains"/>
    <property type="match status" value="1"/>
</dbReference>
<dbReference type="EMBL" id="JADNYM010000028">
    <property type="protein sequence ID" value="MBG0741326.1"/>
    <property type="molecule type" value="Genomic_DNA"/>
</dbReference>
<dbReference type="GO" id="GO:0044877">
    <property type="term" value="F:protein-containing complex binding"/>
    <property type="evidence" value="ECO:0007669"/>
    <property type="project" value="TreeGrafter"/>
</dbReference>